<gene>
    <name evidence="6" type="primary">metH_8</name>
    <name evidence="6" type="ORF">SPTER_29220</name>
</gene>
<dbReference type="SUPFAM" id="SSF52242">
    <property type="entry name" value="Cobalamin (vitamin B12)-binding domain"/>
    <property type="match status" value="1"/>
</dbReference>
<dbReference type="Proteomes" id="UP000320776">
    <property type="component" value="Chromosome"/>
</dbReference>
<dbReference type="EC" id="2.1.1.13" evidence="6"/>
<dbReference type="InterPro" id="IPR050554">
    <property type="entry name" value="Met_Synthase/Corrinoid"/>
</dbReference>
<dbReference type="PROSITE" id="PS51332">
    <property type="entry name" value="B12_BINDING"/>
    <property type="match status" value="1"/>
</dbReference>
<dbReference type="KEGG" id="sted:SPTER_29220"/>
<name>A0A517DW94_9FIRM</name>
<dbReference type="SMART" id="SM01018">
    <property type="entry name" value="B12-binding_2"/>
    <property type="match status" value="1"/>
</dbReference>
<accession>A0A517DW94</accession>
<comment type="similarity">
    <text evidence="1">Belongs to the methylamine corrinoid protein family.</text>
</comment>
<dbReference type="EMBL" id="CP036259">
    <property type="protein sequence ID" value="QDR81536.1"/>
    <property type="molecule type" value="Genomic_DNA"/>
</dbReference>
<dbReference type="GO" id="GO:0050667">
    <property type="term" value="P:homocysteine metabolic process"/>
    <property type="evidence" value="ECO:0007669"/>
    <property type="project" value="TreeGrafter"/>
</dbReference>
<dbReference type="GO" id="GO:0032259">
    <property type="term" value="P:methylation"/>
    <property type="evidence" value="ECO:0007669"/>
    <property type="project" value="UniProtKB-KW"/>
</dbReference>
<evidence type="ECO:0000259" key="4">
    <source>
        <dbReference type="PROSITE" id="PS51332"/>
    </source>
</evidence>
<evidence type="ECO:0000256" key="1">
    <source>
        <dbReference type="ARBA" id="ARBA00010854"/>
    </source>
</evidence>
<dbReference type="PROSITE" id="PS51337">
    <property type="entry name" value="B12_BINDING_NTER"/>
    <property type="match status" value="1"/>
</dbReference>
<dbReference type="FunFam" id="3.40.50.280:FF:000003">
    <property type="entry name" value="Dimethylamine methyltransferase corrinoid protein"/>
    <property type="match status" value="1"/>
</dbReference>
<organism evidence="6 7">
    <name type="scientific">Sporomusa termitida</name>
    <dbReference type="NCBI Taxonomy" id="2377"/>
    <lineage>
        <taxon>Bacteria</taxon>
        <taxon>Bacillati</taxon>
        <taxon>Bacillota</taxon>
        <taxon>Negativicutes</taxon>
        <taxon>Selenomonadales</taxon>
        <taxon>Sporomusaceae</taxon>
        <taxon>Sporomusa</taxon>
    </lineage>
</organism>
<dbReference type="Pfam" id="PF02310">
    <property type="entry name" value="B12-binding"/>
    <property type="match status" value="1"/>
</dbReference>
<dbReference type="OrthoDB" id="9783599at2"/>
<dbReference type="GO" id="GO:0046872">
    <property type="term" value="F:metal ion binding"/>
    <property type="evidence" value="ECO:0007669"/>
    <property type="project" value="UniProtKB-KW"/>
</dbReference>
<reference evidence="6 7" key="1">
    <citation type="submission" date="2019-02" db="EMBL/GenBank/DDBJ databases">
        <title>Closed genome of Sporomusa termitida DSM 4440.</title>
        <authorList>
            <person name="Poehlein A."/>
            <person name="Daniel R."/>
        </authorList>
    </citation>
    <scope>NUCLEOTIDE SEQUENCE [LARGE SCALE GENOMIC DNA]</scope>
    <source>
        <strain evidence="6 7">DSM 4440</strain>
    </source>
</reference>
<evidence type="ECO:0000256" key="2">
    <source>
        <dbReference type="ARBA" id="ARBA00022723"/>
    </source>
</evidence>
<dbReference type="Pfam" id="PF02607">
    <property type="entry name" value="B12-binding_2"/>
    <property type="match status" value="1"/>
</dbReference>
<protein>
    <submittedName>
        <fullName evidence="6">Methionine synthase</fullName>
        <ecNumber evidence="6">2.1.1.13</ecNumber>
    </submittedName>
</protein>
<dbReference type="GO" id="GO:0005829">
    <property type="term" value="C:cytosol"/>
    <property type="evidence" value="ECO:0007669"/>
    <property type="project" value="TreeGrafter"/>
</dbReference>
<keyword evidence="6" id="KW-0808">Transferase</keyword>
<dbReference type="RefSeq" id="WP_144351017.1">
    <property type="nucleotide sequence ID" value="NZ_CP036259.1"/>
</dbReference>
<dbReference type="PANTHER" id="PTHR45833">
    <property type="entry name" value="METHIONINE SYNTHASE"/>
    <property type="match status" value="1"/>
</dbReference>
<dbReference type="Gene3D" id="1.10.1240.10">
    <property type="entry name" value="Methionine synthase domain"/>
    <property type="match status" value="1"/>
</dbReference>
<sequence>MEKLLEQIRSAIWEHDAKKVKALTEQAVAEKIEVTTIVNHGLVEGMNQIGEKFKSGNVFIPEVLISARAMMAGMAVVKPLLLEAGVKEKGLLVIGAVKEDLHDIGKNIVTIMFEGAGYKVVDLGLDVSTEKYISAIDEHKPDFVGLAALLTTTMPHMRDTTKAIKEKYPHIKVIVGGAPITQAFANEIGADIYAGDAAMAVERANVVFEN</sequence>
<dbReference type="GO" id="GO:0046653">
    <property type="term" value="P:tetrahydrofolate metabolic process"/>
    <property type="evidence" value="ECO:0007669"/>
    <property type="project" value="TreeGrafter"/>
</dbReference>
<dbReference type="InterPro" id="IPR006158">
    <property type="entry name" value="Cobalamin-bd"/>
</dbReference>
<dbReference type="GO" id="GO:0008705">
    <property type="term" value="F:methionine synthase activity"/>
    <property type="evidence" value="ECO:0007669"/>
    <property type="project" value="UniProtKB-EC"/>
</dbReference>
<feature type="domain" description="B12-binding N-terminal" evidence="5">
    <location>
        <begin position="1"/>
        <end position="89"/>
    </location>
</feature>
<dbReference type="CDD" id="cd02070">
    <property type="entry name" value="corrinoid_protein_B12-BD"/>
    <property type="match status" value="1"/>
</dbReference>
<dbReference type="SUPFAM" id="SSF47644">
    <property type="entry name" value="Methionine synthase domain"/>
    <property type="match status" value="1"/>
</dbReference>
<dbReference type="AlphaFoldDB" id="A0A517DW94"/>
<dbReference type="InterPro" id="IPR036594">
    <property type="entry name" value="Meth_synthase_dom"/>
</dbReference>
<evidence type="ECO:0000256" key="3">
    <source>
        <dbReference type="ARBA" id="ARBA00023285"/>
    </source>
</evidence>
<dbReference type="Gene3D" id="3.40.50.280">
    <property type="entry name" value="Cobalamin-binding domain"/>
    <property type="match status" value="1"/>
</dbReference>
<evidence type="ECO:0000313" key="6">
    <source>
        <dbReference type="EMBL" id="QDR81536.1"/>
    </source>
</evidence>
<dbReference type="GO" id="GO:0031419">
    <property type="term" value="F:cobalamin binding"/>
    <property type="evidence" value="ECO:0007669"/>
    <property type="project" value="InterPro"/>
</dbReference>
<dbReference type="InterPro" id="IPR003759">
    <property type="entry name" value="Cbl-bd_cap"/>
</dbReference>
<keyword evidence="3" id="KW-0170">Cobalt</keyword>
<keyword evidence="7" id="KW-1185">Reference proteome</keyword>
<keyword evidence="6" id="KW-0489">Methyltransferase</keyword>
<proteinExistence type="inferred from homology"/>
<evidence type="ECO:0000259" key="5">
    <source>
        <dbReference type="PROSITE" id="PS51337"/>
    </source>
</evidence>
<keyword evidence="2" id="KW-0479">Metal-binding</keyword>
<evidence type="ECO:0000313" key="7">
    <source>
        <dbReference type="Proteomes" id="UP000320776"/>
    </source>
</evidence>
<dbReference type="PANTHER" id="PTHR45833:SF1">
    <property type="entry name" value="METHIONINE SYNTHASE"/>
    <property type="match status" value="1"/>
</dbReference>
<dbReference type="InterPro" id="IPR036724">
    <property type="entry name" value="Cobalamin-bd_sf"/>
</dbReference>
<feature type="domain" description="B12-binding" evidence="4">
    <location>
        <begin position="89"/>
        <end position="210"/>
    </location>
</feature>